<name>A0AAD2FXK3_9STRA</name>
<accession>A0AAD2FXK3</accession>
<reference evidence="2" key="1">
    <citation type="submission" date="2023-08" db="EMBL/GenBank/DDBJ databases">
        <authorList>
            <person name="Audoor S."/>
            <person name="Bilcke G."/>
        </authorList>
    </citation>
    <scope>NUCLEOTIDE SEQUENCE</scope>
</reference>
<feature type="compositionally biased region" description="Basic and acidic residues" evidence="1">
    <location>
        <begin position="40"/>
        <end position="49"/>
    </location>
</feature>
<gene>
    <name evidence="2" type="ORF">CYCCA115_LOCUS16071</name>
</gene>
<organism evidence="2 3">
    <name type="scientific">Cylindrotheca closterium</name>
    <dbReference type="NCBI Taxonomy" id="2856"/>
    <lineage>
        <taxon>Eukaryota</taxon>
        <taxon>Sar</taxon>
        <taxon>Stramenopiles</taxon>
        <taxon>Ochrophyta</taxon>
        <taxon>Bacillariophyta</taxon>
        <taxon>Bacillariophyceae</taxon>
        <taxon>Bacillariophycidae</taxon>
        <taxon>Bacillariales</taxon>
        <taxon>Bacillariaceae</taxon>
        <taxon>Cylindrotheca</taxon>
    </lineage>
</organism>
<evidence type="ECO:0000256" key="1">
    <source>
        <dbReference type="SAM" id="MobiDB-lite"/>
    </source>
</evidence>
<comment type="caution">
    <text evidence="2">The sequence shown here is derived from an EMBL/GenBank/DDBJ whole genome shotgun (WGS) entry which is preliminary data.</text>
</comment>
<keyword evidence="3" id="KW-1185">Reference proteome</keyword>
<dbReference type="AlphaFoldDB" id="A0AAD2FXK3"/>
<sequence>MKVPSLIFIEAAESSNSLVSTLSLQPRKDLAPRVPKRKPSRDLIKERSSKQQSDNSTANVRFDDGCSSQSLAPTTVTMSSLIDGLGRLSPLARNPMTPIQISSHLTTKCDTPPTIPQRDSSRESYSSSLTKETNENILSHMKLAAELDMNFLDKISYHSIESRRSKSTRSNRSILACPTQLICQSRHDMRQH</sequence>
<protein>
    <submittedName>
        <fullName evidence="2">Uncharacterized protein</fullName>
    </submittedName>
</protein>
<proteinExistence type="predicted"/>
<feature type="compositionally biased region" description="Polar residues" evidence="1">
    <location>
        <begin position="50"/>
        <end position="59"/>
    </location>
</feature>
<evidence type="ECO:0000313" key="3">
    <source>
        <dbReference type="Proteomes" id="UP001295423"/>
    </source>
</evidence>
<evidence type="ECO:0000313" key="2">
    <source>
        <dbReference type="EMBL" id="CAJ1956095.1"/>
    </source>
</evidence>
<feature type="region of interest" description="Disordered" evidence="1">
    <location>
        <begin position="28"/>
        <end position="69"/>
    </location>
</feature>
<dbReference type="Proteomes" id="UP001295423">
    <property type="component" value="Unassembled WGS sequence"/>
</dbReference>
<feature type="region of interest" description="Disordered" evidence="1">
    <location>
        <begin position="102"/>
        <end position="132"/>
    </location>
</feature>
<dbReference type="EMBL" id="CAKOGP040001903">
    <property type="protein sequence ID" value="CAJ1956095.1"/>
    <property type="molecule type" value="Genomic_DNA"/>
</dbReference>